<keyword evidence="3" id="KW-0560">Oxidoreductase</keyword>
<comment type="caution">
    <text evidence="4">The sequence shown here is derived from an EMBL/GenBank/DDBJ whole genome shotgun (WGS) entry which is preliminary data.</text>
</comment>
<dbReference type="Gene3D" id="3.40.50.720">
    <property type="entry name" value="NAD(P)-binding Rossmann-like Domain"/>
    <property type="match status" value="1"/>
</dbReference>
<evidence type="ECO:0008006" key="6">
    <source>
        <dbReference type="Google" id="ProtNLM"/>
    </source>
</evidence>
<accession>A0A8H3H075</accession>
<dbReference type="InterPro" id="IPR002347">
    <property type="entry name" value="SDR_fam"/>
</dbReference>
<dbReference type="SUPFAM" id="SSF51735">
    <property type="entry name" value="NAD(P)-binding Rossmann-fold domains"/>
    <property type="match status" value="1"/>
</dbReference>
<comment type="similarity">
    <text evidence="1">Belongs to the short-chain dehydrogenases/reductases (SDR) family.</text>
</comment>
<organism evidence="4 5">
    <name type="scientific">Rhizoctonia solani</name>
    <dbReference type="NCBI Taxonomy" id="456999"/>
    <lineage>
        <taxon>Eukaryota</taxon>
        <taxon>Fungi</taxon>
        <taxon>Dikarya</taxon>
        <taxon>Basidiomycota</taxon>
        <taxon>Agaricomycotina</taxon>
        <taxon>Agaricomycetes</taxon>
        <taxon>Cantharellales</taxon>
        <taxon>Ceratobasidiaceae</taxon>
        <taxon>Rhizoctonia</taxon>
    </lineage>
</organism>
<dbReference type="PRINTS" id="PR00081">
    <property type="entry name" value="GDHRDH"/>
</dbReference>
<dbReference type="AlphaFoldDB" id="A0A8H3H075"/>
<evidence type="ECO:0000313" key="5">
    <source>
        <dbReference type="Proteomes" id="UP000663841"/>
    </source>
</evidence>
<sequence length="256" mass="26976">MSNSTDLLKGKKVIAIGGSSGIGRSVAAATLAHGASVVIASSSQEKVNAALDRLKQGVSSQSNVYISGQALDLKEFAALKAFLTKEGPFDHLVITAGDHPGNLNFPEQDLEIQSLINSFDVRYWAIMTAAQHIYKNKLINPGGSITLTIGTANYRPVPGFAIASGVAGSVESSTRGLAIDLKPIRVNTICPGIVDTEIFNSMPEGMKEELFRTRGKAIPVGHIGKPDEVAEAYLFAMNCTYLTGQVIIVDGGSTIA</sequence>
<protein>
    <recommendedName>
        <fullName evidence="6">NAD(P)-binding protein</fullName>
    </recommendedName>
</protein>
<name>A0A8H3H075_9AGAM</name>
<reference evidence="4" key="1">
    <citation type="submission" date="2021-01" db="EMBL/GenBank/DDBJ databases">
        <authorList>
            <person name="Kaushik A."/>
        </authorList>
    </citation>
    <scope>NUCLEOTIDE SEQUENCE</scope>
    <source>
        <strain evidence="4">AG3-T5</strain>
    </source>
</reference>
<dbReference type="Pfam" id="PF23441">
    <property type="entry name" value="SDR"/>
    <property type="match status" value="1"/>
</dbReference>
<dbReference type="InterPro" id="IPR057571">
    <property type="entry name" value="SDR_PhqE-like"/>
</dbReference>
<proteinExistence type="inferred from homology"/>
<evidence type="ECO:0000256" key="2">
    <source>
        <dbReference type="ARBA" id="ARBA00022857"/>
    </source>
</evidence>
<evidence type="ECO:0000256" key="1">
    <source>
        <dbReference type="ARBA" id="ARBA00006484"/>
    </source>
</evidence>
<keyword evidence="2" id="KW-0521">NADP</keyword>
<dbReference type="EMBL" id="CAJMWW010000639">
    <property type="protein sequence ID" value="CAE6477264.1"/>
    <property type="molecule type" value="Genomic_DNA"/>
</dbReference>
<dbReference type="InterPro" id="IPR051122">
    <property type="entry name" value="SDR_DHRS6-like"/>
</dbReference>
<evidence type="ECO:0000256" key="3">
    <source>
        <dbReference type="ARBA" id="ARBA00023002"/>
    </source>
</evidence>
<evidence type="ECO:0000313" key="4">
    <source>
        <dbReference type="EMBL" id="CAE6477264.1"/>
    </source>
</evidence>
<dbReference type="InterPro" id="IPR036291">
    <property type="entry name" value="NAD(P)-bd_dom_sf"/>
</dbReference>
<dbReference type="GO" id="GO:0016491">
    <property type="term" value="F:oxidoreductase activity"/>
    <property type="evidence" value="ECO:0007669"/>
    <property type="project" value="UniProtKB-KW"/>
</dbReference>
<dbReference type="Proteomes" id="UP000663841">
    <property type="component" value="Unassembled WGS sequence"/>
</dbReference>
<dbReference type="PANTHER" id="PTHR43477:SF1">
    <property type="entry name" value="DIHYDROANTICAPSIN 7-DEHYDROGENASE"/>
    <property type="match status" value="1"/>
</dbReference>
<gene>
    <name evidence="4" type="ORF">RDB_LOCUS195180</name>
</gene>
<dbReference type="PANTHER" id="PTHR43477">
    <property type="entry name" value="DIHYDROANTICAPSIN 7-DEHYDROGENASE"/>
    <property type="match status" value="1"/>
</dbReference>